<gene>
    <name evidence="3" type="primary">LOC106155769</name>
</gene>
<dbReference type="PANTHER" id="PTHR43591">
    <property type="entry name" value="METHYLTRANSFERASE"/>
    <property type="match status" value="1"/>
</dbReference>
<dbReference type="Pfam" id="PF13649">
    <property type="entry name" value="Methyltransf_25"/>
    <property type="match status" value="1"/>
</dbReference>
<dbReference type="OrthoDB" id="2019266at2759"/>
<keyword evidence="2" id="KW-1185">Reference proteome</keyword>
<proteinExistence type="predicted"/>
<organism evidence="2 3">
    <name type="scientific">Lingula anatina</name>
    <name type="common">Brachiopod</name>
    <name type="synonym">Lingula unguis</name>
    <dbReference type="NCBI Taxonomy" id="7574"/>
    <lineage>
        <taxon>Eukaryota</taxon>
        <taxon>Metazoa</taxon>
        <taxon>Spiralia</taxon>
        <taxon>Lophotrochozoa</taxon>
        <taxon>Brachiopoda</taxon>
        <taxon>Linguliformea</taxon>
        <taxon>Lingulata</taxon>
        <taxon>Lingulida</taxon>
        <taxon>Linguloidea</taxon>
        <taxon>Lingulidae</taxon>
        <taxon>Lingula</taxon>
    </lineage>
</organism>
<dbReference type="GeneID" id="106155769"/>
<feature type="domain" description="Methyltransferase" evidence="1">
    <location>
        <begin position="68"/>
        <end position="159"/>
    </location>
</feature>
<dbReference type="InParanoid" id="A0A1S3HL79"/>
<dbReference type="Proteomes" id="UP000085678">
    <property type="component" value="Unplaced"/>
</dbReference>
<dbReference type="InterPro" id="IPR041698">
    <property type="entry name" value="Methyltransf_25"/>
</dbReference>
<evidence type="ECO:0000313" key="2">
    <source>
        <dbReference type="Proteomes" id="UP000085678"/>
    </source>
</evidence>
<sequence>MTTELSRRTEEYCKRVLDKNASNQDIVEAYNDWAQIYDDSVKSLNYECPSVAAEEMKKLFQEKQDALILDAAAGTGLVGSELKKCGFHNLDALDASEEMLEIAKKKKLYKNVVCDFLGPNRLDIPDDTYDAVVIVGSFNPGHVNGSCLAELIRIVKSDGYIVIVMRKELLDEKFGRDLLEIMDGHVSAGRWAVVSRHPAPRYSSLNKGMVFVHRVQ</sequence>
<protein>
    <submittedName>
        <fullName evidence="3">Methyltransferase-like protein 27</fullName>
    </submittedName>
</protein>
<accession>A0A1S3HL79</accession>
<dbReference type="InterPro" id="IPR029063">
    <property type="entry name" value="SAM-dependent_MTases_sf"/>
</dbReference>
<evidence type="ECO:0000313" key="3">
    <source>
        <dbReference type="RefSeq" id="XP_013386216.1"/>
    </source>
</evidence>
<name>A0A1S3HL79_LINAN</name>
<dbReference type="CDD" id="cd02440">
    <property type="entry name" value="AdoMet_MTases"/>
    <property type="match status" value="1"/>
</dbReference>
<reference evidence="3" key="1">
    <citation type="submission" date="2025-08" db="UniProtKB">
        <authorList>
            <consortium name="RefSeq"/>
        </authorList>
    </citation>
    <scope>IDENTIFICATION</scope>
    <source>
        <tissue evidence="3">Gonads</tissue>
    </source>
</reference>
<dbReference type="AlphaFoldDB" id="A0A1S3HL79"/>
<dbReference type="STRING" id="7574.A0A1S3HL79"/>
<evidence type="ECO:0000259" key="1">
    <source>
        <dbReference type="Pfam" id="PF13649"/>
    </source>
</evidence>
<dbReference type="Gene3D" id="3.40.50.150">
    <property type="entry name" value="Vaccinia Virus protein VP39"/>
    <property type="match status" value="1"/>
</dbReference>
<dbReference type="SUPFAM" id="SSF53335">
    <property type="entry name" value="S-adenosyl-L-methionine-dependent methyltransferases"/>
    <property type="match status" value="1"/>
</dbReference>
<dbReference type="KEGG" id="lak:106155769"/>
<dbReference type="PANTHER" id="PTHR43591:SF101">
    <property type="entry name" value="METHYLTRANSFERASE-LIKE PROTEIN 27"/>
    <property type="match status" value="1"/>
</dbReference>
<dbReference type="RefSeq" id="XP_013386216.1">
    <property type="nucleotide sequence ID" value="XM_013530762.2"/>
</dbReference>